<reference evidence="1" key="1">
    <citation type="submission" date="2021-02" db="EMBL/GenBank/DDBJ databases">
        <authorList>
            <person name="Syme A R."/>
            <person name="Syme A R."/>
            <person name="Moolhuijzen P."/>
        </authorList>
    </citation>
    <scope>NUCLEOTIDE SEQUENCE</scope>
    <source>
        <strain evidence="1">W1-1</strain>
    </source>
</reference>
<accession>A0A6S6W7A8</accession>
<sequence length="83" mass="8717">MKFSTTLLTIASLAISVLSGAVLPTNARDISMVGLEGNIVDLKSLQVRDAVPSYLDNRGIPTGCLANIFALLTSRTKSTVVPV</sequence>
<protein>
    <submittedName>
        <fullName evidence="1">Uncharacterized protein</fullName>
    </submittedName>
</protein>
<dbReference type="Proteomes" id="UP000472372">
    <property type="component" value="Chromosome 7"/>
</dbReference>
<evidence type="ECO:0000313" key="1">
    <source>
        <dbReference type="EMBL" id="CAE7192123.1"/>
    </source>
</evidence>
<proteinExistence type="predicted"/>
<gene>
    <name evidence="1" type="ORF">PTTW11_07493</name>
</gene>
<organism evidence="1 2">
    <name type="scientific">Pyrenophora teres f. teres</name>
    <dbReference type="NCBI Taxonomy" id="97479"/>
    <lineage>
        <taxon>Eukaryota</taxon>
        <taxon>Fungi</taxon>
        <taxon>Dikarya</taxon>
        <taxon>Ascomycota</taxon>
        <taxon>Pezizomycotina</taxon>
        <taxon>Dothideomycetes</taxon>
        <taxon>Pleosporomycetidae</taxon>
        <taxon>Pleosporales</taxon>
        <taxon>Pleosporineae</taxon>
        <taxon>Pleosporaceae</taxon>
        <taxon>Pyrenophora</taxon>
    </lineage>
</organism>
<dbReference type="EMBL" id="HG992983">
    <property type="protein sequence ID" value="CAE7192123.1"/>
    <property type="molecule type" value="Genomic_DNA"/>
</dbReference>
<evidence type="ECO:0000313" key="2">
    <source>
        <dbReference type="Proteomes" id="UP000472372"/>
    </source>
</evidence>
<name>A0A6S6W7A8_9PLEO</name>
<dbReference type="AlphaFoldDB" id="A0A6S6W7A8"/>